<dbReference type="CDD" id="cd00201">
    <property type="entry name" value="WW"/>
    <property type="match status" value="1"/>
</dbReference>
<feature type="transmembrane region" description="Helical" evidence="6">
    <location>
        <begin position="146"/>
        <end position="168"/>
    </location>
</feature>
<organism evidence="8 9">
    <name type="scientific">Hondaea fermentalgiana</name>
    <dbReference type="NCBI Taxonomy" id="2315210"/>
    <lineage>
        <taxon>Eukaryota</taxon>
        <taxon>Sar</taxon>
        <taxon>Stramenopiles</taxon>
        <taxon>Bigyra</taxon>
        <taxon>Labyrinthulomycetes</taxon>
        <taxon>Thraustochytrida</taxon>
        <taxon>Thraustochytriidae</taxon>
        <taxon>Hondaea</taxon>
    </lineage>
</organism>
<sequence length="299" mass="33452">MMDAKVAGAIANDKEGDVIVDRAGDRWVAKVDADTGVLFYYNEKSWESRNERPLTTESVADIAAALPARKPEYATDWSDPKYPDWIQYIEFQSKRAYYHNTATGETTWAPPDQPDLDVFKKEIEDSQQTLMTVPDSVPSAAPGRRFLAGIVDAGASFAAGCAFGTLVYLDIGNLMGAGASVSLSAWTFFVCRDMIFERGTRSPGKRLLKLEIVRTDGQLPSRWNTLFRQIYLPVYLGSAFLMPYIFVFSAADLGAMLFTAKRQRLGDFIAQTRVIDEQPDRQVRLDEKARVDDEDDAKE</sequence>
<feature type="domain" description="WW" evidence="7">
    <location>
        <begin position="79"/>
        <end position="113"/>
    </location>
</feature>
<evidence type="ECO:0000259" key="7">
    <source>
        <dbReference type="PROSITE" id="PS50020"/>
    </source>
</evidence>
<dbReference type="AlphaFoldDB" id="A0A2R5GE54"/>
<evidence type="ECO:0000256" key="2">
    <source>
        <dbReference type="ARBA" id="ARBA00022475"/>
    </source>
</evidence>
<proteinExistence type="predicted"/>
<dbReference type="OrthoDB" id="79452at2759"/>
<dbReference type="PROSITE" id="PS50020">
    <property type="entry name" value="WW_DOMAIN_2"/>
    <property type="match status" value="1"/>
</dbReference>
<dbReference type="Pfam" id="PF00397">
    <property type="entry name" value="WW"/>
    <property type="match status" value="1"/>
</dbReference>
<evidence type="ECO:0000313" key="9">
    <source>
        <dbReference type="Proteomes" id="UP000241890"/>
    </source>
</evidence>
<dbReference type="InterPro" id="IPR010432">
    <property type="entry name" value="RDD"/>
</dbReference>
<dbReference type="PROSITE" id="PS01159">
    <property type="entry name" value="WW_DOMAIN_1"/>
    <property type="match status" value="1"/>
</dbReference>
<dbReference type="InterPro" id="IPR036020">
    <property type="entry name" value="WW_dom_sf"/>
</dbReference>
<accession>A0A2R5GE54</accession>
<keyword evidence="4 6" id="KW-1133">Transmembrane helix</keyword>
<dbReference type="InterPro" id="IPR051791">
    <property type="entry name" value="Pra-immunoreactive"/>
</dbReference>
<evidence type="ECO:0000256" key="6">
    <source>
        <dbReference type="SAM" id="Phobius"/>
    </source>
</evidence>
<evidence type="ECO:0000256" key="5">
    <source>
        <dbReference type="ARBA" id="ARBA00023136"/>
    </source>
</evidence>
<dbReference type="GO" id="GO:0005886">
    <property type="term" value="C:plasma membrane"/>
    <property type="evidence" value="ECO:0007669"/>
    <property type="project" value="UniProtKB-SubCell"/>
</dbReference>
<feature type="transmembrane region" description="Helical" evidence="6">
    <location>
        <begin position="174"/>
        <end position="191"/>
    </location>
</feature>
<evidence type="ECO:0000256" key="1">
    <source>
        <dbReference type="ARBA" id="ARBA00004651"/>
    </source>
</evidence>
<reference evidence="8 9" key="1">
    <citation type="submission" date="2017-12" db="EMBL/GenBank/DDBJ databases">
        <title>Sequencing, de novo assembly and annotation of complete genome of a new Thraustochytrid species, strain FCC1311.</title>
        <authorList>
            <person name="Sedici K."/>
            <person name="Godart F."/>
            <person name="Aiese Cigliano R."/>
            <person name="Sanseverino W."/>
            <person name="Barakat M."/>
            <person name="Ortet P."/>
            <person name="Marechal E."/>
            <person name="Cagnac O."/>
            <person name="Amato A."/>
        </authorList>
    </citation>
    <scope>NUCLEOTIDE SEQUENCE [LARGE SCALE GENOMIC DNA]</scope>
</reference>
<dbReference type="SMART" id="SM00456">
    <property type="entry name" value="WW"/>
    <property type="match status" value="2"/>
</dbReference>
<dbReference type="Gene3D" id="2.20.70.10">
    <property type="match status" value="1"/>
</dbReference>
<comment type="caution">
    <text evidence="8">The sequence shown here is derived from an EMBL/GenBank/DDBJ whole genome shotgun (WGS) entry which is preliminary data.</text>
</comment>
<dbReference type="SUPFAM" id="SSF51045">
    <property type="entry name" value="WW domain"/>
    <property type="match status" value="1"/>
</dbReference>
<dbReference type="PANTHER" id="PTHR36115">
    <property type="entry name" value="PROLINE-RICH ANTIGEN HOMOLOG-RELATED"/>
    <property type="match status" value="1"/>
</dbReference>
<gene>
    <name evidence="8" type="ORF">FCC1311_027222</name>
</gene>
<name>A0A2R5GE54_9STRA</name>
<keyword evidence="5 6" id="KW-0472">Membrane</keyword>
<comment type="subcellular location">
    <subcellularLocation>
        <location evidence="1">Cell membrane</location>
        <topology evidence="1">Multi-pass membrane protein</topology>
    </subcellularLocation>
</comment>
<keyword evidence="3 6" id="KW-0812">Transmembrane</keyword>
<dbReference type="EMBL" id="BEYU01000021">
    <property type="protein sequence ID" value="GBG26501.1"/>
    <property type="molecule type" value="Genomic_DNA"/>
</dbReference>
<dbReference type="Proteomes" id="UP000241890">
    <property type="component" value="Unassembled WGS sequence"/>
</dbReference>
<keyword evidence="2" id="KW-1003">Cell membrane</keyword>
<keyword evidence="9" id="KW-1185">Reference proteome</keyword>
<dbReference type="InParanoid" id="A0A2R5GE54"/>
<evidence type="ECO:0000256" key="4">
    <source>
        <dbReference type="ARBA" id="ARBA00022989"/>
    </source>
</evidence>
<feature type="transmembrane region" description="Helical" evidence="6">
    <location>
        <begin position="230"/>
        <end position="251"/>
    </location>
</feature>
<dbReference type="InterPro" id="IPR001202">
    <property type="entry name" value="WW_dom"/>
</dbReference>
<evidence type="ECO:0000313" key="8">
    <source>
        <dbReference type="EMBL" id="GBG26501.1"/>
    </source>
</evidence>
<protein>
    <submittedName>
        <fullName evidence="8">Rho GTPase-activating protein 27</fullName>
    </submittedName>
</protein>
<dbReference type="Pfam" id="PF06271">
    <property type="entry name" value="RDD"/>
    <property type="match status" value="1"/>
</dbReference>
<evidence type="ECO:0000256" key="3">
    <source>
        <dbReference type="ARBA" id="ARBA00022692"/>
    </source>
</evidence>